<accession>A0A2P6NCD2</accession>
<evidence type="ECO:0000313" key="3">
    <source>
        <dbReference type="Proteomes" id="UP000241769"/>
    </source>
</evidence>
<name>A0A2P6NCD2_9EUKA</name>
<evidence type="ECO:0000256" key="1">
    <source>
        <dbReference type="SAM" id="SignalP"/>
    </source>
</evidence>
<proteinExistence type="predicted"/>
<dbReference type="Proteomes" id="UP000241769">
    <property type="component" value="Unassembled WGS sequence"/>
</dbReference>
<organism evidence="2 3">
    <name type="scientific">Planoprotostelium fungivorum</name>
    <dbReference type="NCBI Taxonomy" id="1890364"/>
    <lineage>
        <taxon>Eukaryota</taxon>
        <taxon>Amoebozoa</taxon>
        <taxon>Evosea</taxon>
        <taxon>Variosea</taxon>
        <taxon>Cavosteliida</taxon>
        <taxon>Cavosteliaceae</taxon>
        <taxon>Planoprotostelium</taxon>
    </lineage>
</organism>
<gene>
    <name evidence="2" type="ORF">PROFUN_01124</name>
</gene>
<feature type="chain" id="PRO_5015182998" evidence="1">
    <location>
        <begin position="21"/>
        <end position="68"/>
    </location>
</feature>
<dbReference type="AlphaFoldDB" id="A0A2P6NCD2"/>
<keyword evidence="3" id="KW-1185">Reference proteome</keyword>
<comment type="caution">
    <text evidence="2">The sequence shown here is derived from an EMBL/GenBank/DDBJ whole genome shotgun (WGS) entry which is preliminary data.</text>
</comment>
<feature type="signal peptide" evidence="1">
    <location>
        <begin position="1"/>
        <end position="20"/>
    </location>
</feature>
<sequence>MKRIAAVAMLFLVFPGKITSRSQDFAVVTANWLPKWTDYVVLSVPLWILFASLLTHATQCHVLVLVAG</sequence>
<keyword evidence="1" id="KW-0732">Signal</keyword>
<reference evidence="2 3" key="1">
    <citation type="journal article" date="2018" name="Genome Biol. Evol.">
        <title>Multiple Roots of Fruiting Body Formation in Amoebozoa.</title>
        <authorList>
            <person name="Hillmann F."/>
            <person name="Forbes G."/>
            <person name="Novohradska S."/>
            <person name="Ferling I."/>
            <person name="Riege K."/>
            <person name="Groth M."/>
            <person name="Westermann M."/>
            <person name="Marz M."/>
            <person name="Spaller T."/>
            <person name="Winckler T."/>
            <person name="Schaap P."/>
            <person name="Glockner G."/>
        </authorList>
    </citation>
    <scope>NUCLEOTIDE SEQUENCE [LARGE SCALE GENOMIC DNA]</scope>
    <source>
        <strain evidence="2 3">Jena</strain>
    </source>
</reference>
<dbReference type="EMBL" id="MDYQ01000121">
    <property type="protein sequence ID" value="PRP81617.1"/>
    <property type="molecule type" value="Genomic_DNA"/>
</dbReference>
<evidence type="ECO:0000313" key="2">
    <source>
        <dbReference type="EMBL" id="PRP81617.1"/>
    </source>
</evidence>
<dbReference type="InParanoid" id="A0A2P6NCD2"/>
<protein>
    <submittedName>
        <fullName evidence="2">Uncharacterized protein</fullName>
    </submittedName>
</protein>